<reference evidence="2 3" key="1">
    <citation type="submission" date="2019-02" db="EMBL/GenBank/DDBJ databases">
        <title>Ureibacillus thermophilus.</title>
        <authorList>
            <person name="Sunny J.S."/>
            <person name="Natarajan A."/>
            <person name="Saleena L.M."/>
        </authorList>
    </citation>
    <scope>NUCLEOTIDE SEQUENCE [LARGE SCALE GENOMIC DNA]</scope>
    <source>
        <strain evidence="2 3">LM102</strain>
    </source>
</reference>
<accession>A0A4V1A359</accession>
<dbReference type="AlphaFoldDB" id="A0A4V1A359"/>
<dbReference type="InterPro" id="IPR009474">
    <property type="entry name" value="BrxB/BrxA"/>
</dbReference>
<protein>
    <submittedName>
        <fullName evidence="2">BrxA/BrxB family bacilliredoxin</fullName>
    </submittedName>
</protein>
<dbReference type="NCBIfam" id="TIGR04191">
    <property type="entry name" value="YphP_YqiW"/>
    <property type="match status" value="1"/>
</dbReference>
<organism evidence="2 3">
    <name type="scientific">Ureibacillus thermophilus</name>
    <dbReference type="NCBI Taxonomy" id="367743"/>
    <lineage>
        <taxon>Bacteria</taxon>
        <taxon>Bacillati</taxon>
        <taxon>Bacillota</taxon>
        <taxon>Bacilli</taxon>
        <taxon>Bacillales</taxon>
        <taxon>Caryophanaceae</taxon>
        <taxon>Ureibacillus</taxon>
    </lineage>
</organism>
<dbReference type="EMBL" id="CP036528">
    <property type="protein sequence ID" value="QBK26110.1"/>
    <property type="molecule type" value="Genomic_DNA"/>
</dbReference>
<keyword evidence="3" id="KW-1185">Reference proteome</keyword>
<evidence type="ECO:0000256" key="1">
    <source>
        <dbReference type="ARBA" id="ARBA00038305"/>
    </source>
</evidence>
<dbReference type="PANTHER" id="PTHR40052:SF1">
    <property type="entry name" value="BACILLIREDOXIN BRXB"/>
    <property type="match status" value="1"/>
</dbReference>
<dbReference type="Pfam" id="PF06491">
    <property type="entry name" value="Disulph_isomer"/>
    <property type="match status" value="1"/>
</dbReference>
<proteinExistence type="inferred from homology"/>
<dbReference type="PANTHER" id="PTHR40052">
    <property type="entry name" value="UPF0403 PROTEIN YQIW-RELATED"/>
    <property type="match status" value="1"/>
</dbReference>
<evidence type="ECO:0000313" key="3">
    <source>
        <dbReference type="Proteomes" id="UP000291151"/>
    </source>
</evidence>
<sequence length="148" mass="16287">MNNMMDYDLFMQEIITTARAEMEAAGYEQLRTPEEVEKAFARPGTTLVMINSVCGCAGGIARPAAANAIHYDKRPDHLVTVFAGQDKEATAAARAHFGDEHIPSSPAFVLLKDGKVVADIPRHEIEGHDVMSVITNLQAYFEEYCDEV</sequence>
<evidence type="ECO:0000313" key="2">
    <source>
        <dbReference type="EMBL" id="QBK26110.1"/>
    </source>
</evidence>
<comment type="similarity">
    <text evidence="1">Belongs to the bacilliredoxin family.</text>
</comment>
<name>A0A4V1A359_9BACL</name>
<gene>
    <name evidence="2" type="ORF">DKZ56_09660</name>
</gene>
<dbReference type="KEGG" id="uth:DKZ56_09660"/>
<dbReference type="Gene3D" id="3.40.30.10">
    <property type="entry name" value="Glutaredoxin"/>
    <property type="match status" value="1"/>
</dbReference>
<dbReference type="Proteomes" id="UP000291151">
    <property type="component" value="Chromosome"/>
</dbReference>